<proteinExistence type="predicted"/>
<dbReference type="Proteomes" id="UP000663874">
    <property type="component" value="Unassembled WGS sequence"/>
</dbReference>
<organism evidence="1 2">
    <name type="scientific">Rotaria sordida</name>
    <dbReference type="NCBI Taxonomy" id="392033"/>
    <lineage>
        <taxon>Eukaryota</taxon>
        <taxon>Metazoa</taxon>
        <taxon>Spiralia</taxon>
        <taxon>Gnathifera</taxon>
        <taxon>Rotifera</taxon>
        <taxon>Eurotatoria</taxon>
        <taxon>Bdelloidea</taxon>
        <taxon>Philodinida</taxon>
        <taxon>Philodinidae</taxon>
        <taxon>Rotaria</taxon>
    </lineage>
</organism>
<dbReference type="AlphaFoldDB" id="A0A820IWS3"/>
<feature type="non-terminal residue" evidence="1">
    <location>
        <position position="1"/>
    </location>
</feature>
<evidence type="ECO:0000313" key="2">
    <source>
        <dbReference type="Proteomes" id="UP000663874"/>
    </source>
</evidence>
<sequence>TSNEINLLLDPNVLKDTSIQALLLIVLAILRRHTSNENENEN</sequence>
<name>A0A820IWS3_9BILA</name>
<comment type="caution">
    <text evidence="1">The sequence shown here is derived from an EMBL/GenBank/DDBJ whole genome shotgun (WGS) entry which is preliminary data.</text>
</comment>
<dbReference type="EMBL" id="CAJOBE010038553">
    <property type="protein sequence ID" value="CAF4318101.1"/>
    <property type="molecule type" value="Genomic_DNA"/>
</dbReference>
<protein>
    <submittedName>
        <fullName evidence="1">Uncharacterized protein</fullName>
    </submittedName>
</protein>
<accession>A0A820IWS3</accession>
<evidence type="ECO:0000313" key="1">
    <source>
        <dbReference type="EMBL" id="CAF4318101.1"/>
    </source>
</evidence>
<reference evidence="1" key="1">
    <citation type="submission" date="2021-02" db="EMBL/GenBank/DDBJ databases">
        <authorList>
            <person name="Nowell W R."/>
        </authorList>
    </citation>
    <scope>NUCLEOTIDE SEQUENCE</scope>
</reference>
<gene>
    <name evidence="1" type="ORF">FNK824_LOCUS41238</name>
</gene>